<keyword evidence="1" id="KW-0539">Nucleus</keyword>
<dbReference type="SMART" id="SM00595">
    <property type="entry name" value="MADF"/>
    <property type="match status" value="1"/>
</dbReference>
<dbReference type="GO" id="GO:0006357">
    <property type="term" value="P:regulation of transcription by RNA polymerase II"/>
    <property type="evidence" value="ECO:0007669"/>
    <property type="project" value="TreeGrafter"/>
</dbReference>
<dbReference type="EMBL" id="UFQT01000093">
    <property type="protein sequence ID" value="SSX19604.1"/>
    <property type="molecule type" value="Genomic_DNA"/>
</dbReference>
<name>A0A336LN41_CULSO</name>
<keyword evidence="2" id="KW-0175">Coiled coil</keyword>
<accession>A0A336LN41</accession>
<dbReference type="GO" id="GO:0005667">
    <property type="term" value="C:transcription regulator complex"/>
    <property type="evidence" value="ECO:0007669"/>
    <property type="project" value="TreeGrafter"/>
</dbReference>
<dbReference type="InterPro" id="IPR006578">
    <property type="entry name" value="MADF-dom"/>
</dbReference>
<evidence type="ECO:0000259" key="3">
    <source>
        <dbReference type="PROSITE" id="PS51029"/>
    </source>
</evidence>
<dbReference type="InterPro" id="IPR039353">
    <property type="entry name" value="TF_Adf1"/>
</dbReference>
<proteinExistence type="predicted"/>
<dbReference type="Pfam" id="PF10545">
    <property type="entry name" value="MADF_DNA_bdg"/>
    <property type="match status" value="1"/>
</dbReference>
<comment type="subcellular location">
    <subcellularLocation>
        <location evidence="1">Nucleus</location>
    </subcellularLocation>
</comment>
<reference evidence="5" key="1">
    <citation type="submission" date="2018-04" db="EMBL/GenBank/DDBJ databases">
        <authorList>
            <person name="Go L.Y."/>
            <person name="Mitchell J.A."/>
        </authorList>
    </citation>
    <scope>NUCLEOTIDE SEQUENCE</scope>
    <source>
        <tissue evidence="5">Whole organism</tissue>
    </source>
</reference>
<evidence type="ECO:0000313" key="6">
    <source>
        <dbReference type="EMBL" id="SSX19604.1"/>
    </source>
</evidence>
<dbReference type="PROSITE" id="PS51029">
    <property type="entry name" value="MADF"/>
    <property type="match status" value="1"/>
</dbReference>
<organism evidence="6">
    <name type="scientific">Culicoides sonorensis</name>
    <name type="common">Biting midge</name>
    <dbReference type="NCBI Taxonomy" id="179676"/>
    <lineage>
        <taxon>Eukaryota</taxon>
        <taxon>Metazoa</taxon>
        <taxon>Ecdysozoa</taxon>
        <taxon>Arthropoda</taxon>
        <taxon>Hexapoda</taxon>
        <taxon>Insecta</taxon>
        <taxon>Pterygota</taxon>
        <taxon>Neoptera</taxon>
        <taxon>Endopterygota</taxon>
        <taxon>Diptera</taxon>
        <taxon>Nematocera</taxon>
        <taxon>Chironomoidea</taxon>
        <taxon>Ceratopogonidae</taxon>
        <taxon>Ceratopogoninae</taxon>
        <taxon>Culicoides</taxon>
        <taxon>Monoculicoides</taxon>
    </lineage>
</organism>
<evidence type="ECO:0000313" key="5">
    <source>
        <dbReference type="EMBL" id="SSW99224.1"/>
    </source>
</evidence>
<reference evidence="6" key="2">
    <citation type="submission" date="2018-07" db="EMBL/GenBank/DDBJ databases">
        <authorList>
            <person name="Quirk P.G."/>
            <person name="Krulwich T.A."/>
        </authorList>
    </citation>
    <scope>NUCLEOTIDE SEQUENCE</scope>
</reference>
<sequence>MSGEKKRSFIKVNEEELIEAIKEHKELYDCNDKNFKRHASRNAAWQKISKQVGLSEAEAKKRWRSLRDGFIKHVKQYDEESRGTMLHYDILKFLMPYVTGPNARTRTPSAKKVKKEPTVVSNIIYIRNDTDDNGTEYIRAVETDGGTIEEEEMEVADELEEEIHQEQIEIRSAPRNSKAETVTLDPDTETYTIEEATDSTVKFNRSFIEQSFDSDERFLLSLAPSLKRLNTKKNTMARIKIQQLLFELEFDEKF</sequence>
<protein>
    <submittedName>
        <fullName evidence="6">CSON015187 protein</fullName>
    </submittedName>
</protein>
<feature type="domain" description="MADF" evidence="3">
    <location>
        <begin position="16"/>
        <end position="99"/>
    </location>
</feature>
<dbReference type="PROSITE" id="PS51031">
    <property type="entry name" value="BESS"/>
    <property type="match status" value="1"/>
</dbReference>
<evidence type="ECO:0000256" key="1">
    <source>
        <dbReference type="PROSITE-ProRule" id="PRU00371"/>
    </source>
</evidence>
<dbReference type="AlphaFoldDB" id="A0A336LN41"/>
<feature type="domain" description="BESS" evidence="4">
    <location>
        <begin position="212"/>
        <end position="251"/>
    </location>
</feature>
<dbReference type="InterPro" id="IPR004210">
    <property type="entry name" value="BESS_motif"/>
</dbReference>
<dbReference type="Pfam" id="PF02944">
    <property type="entry name" value="BESS"/>
    <property type="match status" value="1"/>
</dbReference>
<evidence type="ECO:0000256" key="2">
    <source>
        <dbReference type="SAM" id="Coils"/>
    </source>
</evidence>
<gene>
    <name evidence="6" type="primary">CSON015187</name>
</gene>
<dbReference type="EMBL" id="UFQS01000093">
    <property type="protein sequence ID" value="SSW99224.1"/>
    <property type="molecule type" value="Genomic_DNA"/>
</dbReference>
<dbReference type="GO" id="GO:0003677">
    <property type="term" value="F:DNA binding"/>
    <property type="evidence" value="ECO:0007669"/>
    <property type="project" value="InterPro"/>
</dbReference>
<dbReference type="GO" id="GO:0005634">
    <property type="term" value="C:nucleus"/>
    <property type="evidence" value="ECO:0007669"/>
    <property type="project" value="UniProtKB-SubCell"/>
</dbReference>
<dbReference type="PANTHER" id="PTHR12243">
    <property type="entry name" value="MADF DOMAIN TRANSCRIPTION FACTOR"/>
    <property type="match status" value="1"/>
</dbReference>
<dbReference type="VEuPathDB" id="VectorBase:CSON015187"/>
<feature type="coiled-coil region" evidence="2">
    <location>
        <begin position="149"/>
        <end position="176"/>
    </location>
</feature>
<evidence type="ECO:0000259" key="4">
    <source>
        <dbReference type="PROSITE" id="PS51031"/>
    </source>
</evidence>
<dbReference type="OMA" id="DKFCKAR"/>
<dbReference type="PANTHER" id="PTHR12243:SF67">
    <property type="entry name" value="COREPRESSOR OF PANGOLIN, ISOFORM A-RELATED"/>
    <property type="match status" value="1"/>
</dbReference>